<feature type="binding site" evidence="6">
    <location>
        <begin position="278"/>
        <end position="285"/>
    </location>
    <ligand>
        <name>FAD</name>
        <dbReference type="ChEBI" id="CHEBI:57692"/>
    </ligand>
</feature>
<dbReference type="RefSeq" id="WP_157540089.1">
    <property type="nucleotide sequence ID" value="NZ_WQLA01000001.1"/>
</dbReference>
<reference evidence="9 10" key="1">
    <citation type="submission" date="2019-12" db="EMBL/GenBank/DDBJ databases">
        <title>Mucilaginibacter sp. HME9299 genome sequencing and assembly.</title>
        <authorList>
            <person name="Kang H."/>
            <person name="Kim H."/>
            <person name="Joh K."/>
        </authorList>
    </citation>
    <scope>NUCLEOTIDE SEQUENCE [LARGE SCALE GENOMIC DNA]</scope>
    <source>
        <strain evidence="9 10">HME9299</strain>
    </source>
</reference>
<keyword evidence="4 6" id="KW-0274">FAD</keyword>
<dbReference type="GO" id="GO:0003677">
    <property type="term" value="F:DNA binding"/>
    <property type="evidence" value="ECO:0007669"/>
    <property type="project" value="TreeGrafter"/>
</dbReference>
<sequence length="427" mass="48655">MSERTILVWFRNDLRVHDNEILLEATRKADKIVPVYVFDPHYFTVTPGGGQKTGSHRAQFLIESVADLRHNLQKLGADLLIAHGNPAEVIPQLAVQYEVNEVYHHREVALEETNISEEVEAALWKMKLNLKHFIGHTLYHKEDLPFPIKDIPDSFNTFKKKVERDSNVRPCLATPELINMPALADAGQIPTLDDLGLPAPGADVRAGYSFKGGETIAWHQLEQFFANYSAARNTKSTRNSASSKLSPWLALGCVSPRQVYWEVVKHGQEINNHPLMLELLWRDYFRFMFKKHSHRFFNPEGFKGAAPELADNQEELFEQWKSGDTGVHFVDASMHELNATGFIGNAHRQAVAAYLVKDLKVDWTRGAQWFEEKLIDYSPASNWGNWAYIAGVGNDPRENRYFSPKAYTELDPKGEYVKLWLNSQPVA</sequence>
<dbReference type="AlphaFoldDB" id="A0A6I4I8K6"/>
<name>A0A6I4I8K6_9SPHI</name>
<dbReference type="Gene3D" id="3.40.50.620">
    <property type="entry name" value="HUPs"/>
    <property type="match status" value="1"/>
</dbReference>
<dbReference type="InterPro" id="IPR002081">
    <property type="entry name" value="Cryptochrome/DNA_photolyase_1"/>
</dbReference>
<dbReference type="Gene3D" id="1.25.40.80">
    <property type="match status" value="1"/>
</dbReference>
<dbReference type="InterPro" id="IPR014729">
    <property type="entry name" value="Rossmann-like_a/b/a_fold"/>
</dbReference>
<comment type="cofactor">
    <cofactor evidence="7">
        <name>(6R)-5,10-methylene-5,6,7,8-tetrahydrofolate</name>
        <dbReference type="ChEBI" id="CHEBI:15636"/>
    </cofactor>
    <text evidence="7">Binds 1 5,10-methenyltetrahydrofolate (MTHF) per subunit.</text>
</comment>
<dbReference type="GO" id="GO:0071949">
    <property type="term" value="F:FAD binding"/>
    <property type="evidence" value="ECO:0007669"/>
    <property type="project" value="TreeGrafter"/>
</dbReference>
<evidence type="ECO:0000256" key="1">
    <source>
        <dbReference type="ARBA" id="ARBA00005862"/>
    </source>
</evidence>
<evidence type="ECO:0000313" key="10">
    <source>
        <dbReference type="Proteomes" id="UP000434850"/>
    </source>
</evidence>
<feature type="binding site" evidence="6">
    <location>
        <position position="228"/>
    </location>
    <ligand>
        <name>FAD</name>
        <dbReference type="ChEBI" id="CHEBI:57692"/>
    </ligand>
</feature>
<dbReference type="PANTHER" id="PTHR11455:SF22">
    <property type="entry name" value="CRYPTOCHROME DASH"/>
    <property type="match status" value="1"/>
</dbReference>
<keyword evidence="10" id="KW-1185">Reference proteome</keyword>
<evidence type="ECO:0000256" key="6">
    <source>
        <dbReference type="PIRSR" id="PIRSR602081-1"/>
    </source>
</evidence>
<keyword evidence="3 6" id="KW-0285">Flavoprotein</keyword>
<accession>A0A6I4I8K6</accession>
<evidence type="ECO:0000256" key="2">
    <source>
        <dbReference type="ARBA" id="ARBA00017881"/>
    </source>
</evidence>
<feature type="binding site" evidence="6">
    <location>
        <begin position="242"/>
        <end position="246"/>
    </location>
    <ligand>
        <name>FAD</name>
        <dbReference type="ChEBI" id="CHEBI:57692"/>
    </ligand>
</feature>
<dbReference type="SUPFAM" id="SSF48173">
    <property type="entry name" value="Cryptochrome/photolyase FAD-binding domain"/>
    <property type="match status" value="1"/>
</dbReference>
<dbReference type="GO" id="GO:0000719">
    <property type="term" value="P:photoreactive repair"/>
    <property type="evidence" value="ECO:0007669"/>
    <property type="project" value="TreeGrafter"/>
</dbReference>
<comment type="caution">
    <text evidence="9">The sequence shown here is derived from an EMBL/GenBank/DDBJ whole genome shotgun (WGS) entry which is preliminary data.</text>
</comment>
<dbReference type="InterPro" id="IPR006050">
    <property type="entry name" value="DNA_photolyase_N"/>
</dbReference>
<evidence type="ECO:0000256" key="5">
    <source>
        <dbReference type="ARBA" id="ARBA00022991"/>
    </source>
</evidence>
<dbReference type="Pfam" id="PF00875">
    <property type="entry name" value="DNA_photolyase"/>
    <property type="match status" value="1"/>
</dbReference>
<dbReference type="Gene3D" id="1.10.579.10">
    <property type="entry name" value="DNA Cyclobutane Dipyrimidine Photolyase, subunit A, domain 3"/>
    <property type="match status" value="1"/>
</dbReference>
<dbReference type="InterPro" id="IPR036155">
    <property type="entry name" value="Crypto/Photolyase_N_sf"/>
</dbReference>
<keyword evidence="5 7" id="KW-0157">Chromophore</keyword>
<dbReference type="GO" id="GO:0003904">
    <property type="term" value="F:deoxyribodipyrimidine photo-lyase activity"/>
    <property type="evidence" value="ECO:0007669"/>
    <property type="project" value="TreeGrafter"/>
</dbReference>
<protein>
    <recommendedName>
        <fullName evidence="2 7">Cryptochrome DASH</fullName>
    </recommendedName>
</protein>
<dbReference type="PANTHER" id="PTHR11455">
    <property type="entry name" value="CRYPTOCHROME"/>
    <property type="match status" value="1"/>
</dbReference>
<dbReference type="InterPro" id="IPR005101">
    <property type="entry name" value="Cryptochr/Photolyase_FAD-bd"/>
</dbReference>
<comment type="similarity">
    <text evidence="1 7">Belongs to the DNA photolyase class-1 family.</text>
</comment>
<evidence type="ECO:0000256" key="7">
    <source>
        <dbReference type="RuleBase" id="RU367151"/>
    </source>
</evidence>
<evidence type="ECO:0000256" key="4">
    <source>
        <dbReference type="ARBA" id="ARBA00022827"/>
    </source>
</evidence>
<comment type="function">
    <text evidence="7">May have a photoreceptor function.</text>
</comment>
<dbReference type="Proteomes" id="UP000434850">
    <property type="component" value="Unassembled WGS sequence"/>
</dbReference>
<dbReference type="InterPro" id="IPR014133">
    <property type="entry name" value="Cry_DASH"/>
</dbReference>
<dbReference type="SUPFAM" id="SSF52425">
    <property type="entry name" value="Cryptochrome/photolyase, N-terminal domain"/>
    <property type="match status" value="1"/>
</dbReference>
<evidence type="ECO:0000313" key="9">
    <source>
        <dbReference type="EMBL" id="MVN90328.1"/>
    </source>
</evidence>
<organism evidence="9 10">
    <name type="scientific">Mucilaginibacter aquatilis</name>
    <dbReference type="NCBI Taxonomy" id="1517760"/>
    <lineage>
        <taxon>Bacteria</taxon>
        <taxon>Pseudomonadati</taxon>
        <taxon>Bacteroidota</taxon>
        <taxon>Sphingobacteriia</taxon>
        <taxon>Sphingobacteriales</taxon>
        <taxon>Sphingobacteriaceae</taxon>
        <taxon>Mucilaginibacter</taxon>
    </lineage>
</organism>
<evidence type="ECO:0000256" key="3">
    <source>
        <dbReference type="ARBA" id="ARBA00022630"/>
    </source>
</evidence>
<feature type="domain" description="Photolyase/cryptochrome alpha/beta" evidence="8">
    <location>
        <begin position="4"/>
        <end position="138"/>
    </location>
</feature>
<dbReference type="EMBL" id="WQLA01000001">
    <property type="protein sequence ID" value="MVN90328.1"/>
    <property type="molecule type" value="Genomic_DNA"/>
</dbReference>
<dbReference type="PRINTS" id="PR00147">
    <property type="entry name" value="DNAPHOTLYASE"/>
</dbReference>
<dbReference type="Pfam" id="PF03441">
    <property type="entry name" value="FAD_binding_7"/>
    <property type="match status" value="1"/>
</dbReference>
<gene>
    <name evidence="9" type="ORF">GO816_04240</name>
</gene>
<dbReference type="OrthoDB" id="9772484at2"/>
<evidence type="ECO:0000259" key="8">
    <source>
        <dbReference type="PROSITE" id="PS51645"/>
    </source>
</evidence>
<dbReference type="InterPro" id="IPR036134">
    <property type="entry name" value="Crypto/Photolyase_FAD-like_sf"/>
</dbReference>
<comment type="cofactor">
    <cofactor evidence="6 7">
        <name>FAD</name>
        <dbReference type="ChEBI" id="CHEBI:57692"/>
    </cofactor>
    <text evidence="6 7">Binds 1 FAD per subunit.</text>
</comment>
<dbReference type="NCBIfam" id="TIGR02765">
    <property type="entry name" value="crypto_DASH"/>
    <property type="match status" value="1"/>
</dbReference>
<proteinExistence type="inferred from homology"/>
<dbReference type="PROSITE" id="PS51645">
    <property type="entry name" value="PHR_CRY_ALPHA_BETA"/>
    <property type="match status" value="1"/>
</dbReference>